<evidence type="ECO:0000259" key="4">
    <source>
        <dbReference type="Pfam" id="PF01420"/>
    </source>
</evidence>
<dbReference type="InterPro" id="IPR044946">
    <property type="entry name" value="Restrct_endonuc_typeI_TRD_sf"/>
</dbReference>
<dbReference type="CDD" id="cd17516">
    <property type="entry name" value="RMtype1_S_HinAWORF1578P-TRD2-CR2_like"/>
    <property type="match status" value="1"/>
</dbReference>
<dbReference type="SUPFAM" id="SSF116734">
    <property type="entry name" value="DNA methylase specificity domain"/>
    <property type="match status" value="2"/>
</dbReference>
<comment type="caution">
    <text evidence="5">The sequence shown here is derived from an EMBL/GenBank/DDBJ whole genome shotgun (WGS) entry which is preliminary data.</text>
</comment>
<protein>
    <recommendedName>
        <fullName evidence="4">Type I restriction modification DNA specificity domain-containing protein</fullName>
    </recommendedName>
</protein>
<name>A0AAX0J0J9_CORDP</name>
<dbReference type="GeneID" id="29422785"/>
<accession>A0AAX0J0J9</accession>
<evidence type="ECO:0000313" key="6">
    <source>
        <dbReference type="Proteomes" id="UP000186159"/>
    </source>
</evidence>
<dbReference type="EMBL" id="LJXR01000022">
    <property type="protein sequence ID" value="OKY21921.1"/>
    <property type="molecule type" value="Genomic_DNA"/>
</dbReference>
<dbReference type="Proteomes" id="UP000186159">
    <property type="component" value="Unassembled WGS sequence"/>
</dbReference>
<evidence type="ECO:0000256" key="3">
    <source>
        <dbReference type="ARBA" id="ARBA00023125"/>
    </source>
</evidence>
<dbReference type="PANTHER" id="PTHR30408:SF12">
    <property type="entry name" value="TYPE I RESTRICTION ENZYME MJAVIII SPECIFICITY SUBUNIT"/>
    <property type="match status" value="1"/>
</dbReference>
<keyword evidence="3" id="KW-0238">DNA-binding</keyword>
<dbReference type="Pfam" id="PF01420">
    <property type="entry name" value="Methylase_S"/>
    <property type="match status" value="1"/>
</dbReference>
<reference evidence="5 6" key="1">
    <citation type="submission" date="2015-09" db="EMBL/GenBank/DDBJ databases">
        <title>Genome sequencing of Corynebacterium diphtheriae Bv. Gravis strain DSM 44123.</title>
        <authorList>
            <person name="Sangal V."/>
            <person name="Burkovski A."/>
        </authorList>
    </citation>
    <scope>NUCLEOTIDE SEQUENCE [LARGE SCALE GENOMIC DNA]</scope>
    <source>
        <strain evidence="5 6">DSM 44123</strain>
    </source>
</reference>
<dbReference type="GO" id="GO:0009307">
    <property type="term" value="P:DNA restriction-modification system"/>
    <property type="evidence" value="ECO:0007669"/>
    <property type="project" value="UniProtKB-KW"/>
</dbReference>
<dbReference type="InterPro" id="IPR052021">
    <property type="entry name" value="Type-I_RS_S_subunit"/>
</dbReference>
<feature type="domain" description="Type I restriction modification DNA specificity" evidence="4">
    <location>
        <begin position="3"/>
        <end position="176"/>
    </location>
</feature>
<evidence type="ECO:0000256" key="1">
    <source>
        <dbReference type="ARBA" id="ARBA00010923"/>
    </source>
</evidence>
<dbReference type="RefSeq" id="WP_014319561.1">
    <property type="nucleotide sequence ID" value="NZ_LJXR01000022.1"/>
</dbReference>
<comment type="similarity">
    <text evidence="1">Belongs to the type-I restriction system S methylase family.</text>
</comment>
<sequence>MVNFVELASLAEIRTGSTPTRFLQLTEKCEGIPFVTPSDFSHKDQIVSTNRVVAVEALKNLRSRLVPANSTCVTCIGSTLGKTGFVKNQVLTNQQINSVTATPGKAHDRYLYYAILNGAPQLKDIAGGSASPILNKTDFGKLLVPAAVLRRQLAIADVLGALDDKIAANQRVVNSITDLQSAIWNRAIKDVERVPVESVALPQLGGTPARKVQENWTNEIPWSSVADMTAANGKYLLSTAEGISTECAKTRRFAPLPAGAVLLSARGTVGKVVTLVSPTSFNQSAYGFAEPENRSAALRLAIEGIVEELRSKSYGSVFSTITKGTILECTVPNVFHEEYFDLHSHLGMLEDRAISAVKENQVLAATRDELLPLLMNGKITVAEAKEAAGDVGVVKQNQQEEGDSSV</sequence>
<proteinExistence type="inferred from homology"/>
<dbReference type="PANTHER" id="PTHR30408">
    <property type="entry name" value="TYPE-1 RESTRICTION ENZYME ECOKI SPECIFICITY PROTEIN"/>
    <property type="match status" value="1"/>
</dbReference>
<evidence type="ECO:0000313" key="5">
    <source>
        <dbReference type="EMBL" id="OKY21921.1"/>
    </source>
</evidence>
<dbReference type="Gene3D" id="1.10.287.1120">
    <property type="entry name" value="Bipartite methylase S protein"/>
    <property type="match status" value="1"/>
</dbReference>
<organism evidence="5 6">
    <name type="scientific">Corynebacterium diphtheriae bv. gravis</name>
    <dbReference type="NCBI Taxonomy" id="1720349"/>
    <lineage>
        <taxon>Bacteria</taxon>
        <taxon>Bacillati</taxon>
        <taxon>Actinomycetota</taxon>
        <taxon>Actinomycetes</taxon>
        <taxon>Mycobacteriales</taxon>
        <taxon>Corynebacteriaceae</taxon>
        <taxon>Corynebacterium</taxon>
    </lineage>
</organism>
<dbReference type="InterPro" id="IPR000055">
    <property type="entry name" value="Restrct_endonuc_typeI_TRD"/>
</dbReference>
<dbReference type="GO" id="GO:0003677">
    <property type="term" value="F:DNA binding"/>
    <property type="evidence" value="ECO:0007669"/>
    <property type="project" value="UniProtKB-KW"/>
</dbReference>
<dbReference type="Gene3D" id="3.90.220.20">
    <property type="entry name" value="DNA methylase specificity domains"/>
    <property type="match status" value="2"/>
</dbReference>
<dbReference type="AlphaFoldDB" id="A0AAX0J0J9"/>
<evidence type="ECO:0000256" key="2">
    <source>
        <dbReference type="ARBA" id="ARBA00022747"/>
    </source>
</evidence>
<gene>
    <name evidence="5" type="ORF">AOT42_03480</name>
</gene>
<keyword evidence="2" id="KW-0680">Restriction system</keyword>